<dbReference type="SUPFAM" id="SSF48371">
    <property type="entry name" value="ARM repeat"/>
    <property type="match status" value="1"/>
</dbReference>
<dbReference type="PROSITE" id="PS50235">
    <property type="entry name" value="USP_3"/>
    <property type="match status" value="1"/>
</dbReference>
<dbReference type="InterPro" id="IPR018200">
    <property type="entry name" value="USP_CS"/>
</dbReference>
<dbReference type="InterPro" id="IPR021905">
    <property type="entry name" value="DUF3517"/>
</dbReference>
<organism evidence="3 4">
    <name type="scientific">Tolypocladium capitatum</name>
    <dbReference type="NCBI Taxonomy" id="45235"/>
    <lineage>
        <taxon>Eukaryota</taxon>
        <taxon>Fungi</taxon>
        <taxon>Dikarya</taxon>
        <taxon>Ascomycota</taxon>
        <taxon>Pezizomycotina</taxon>
        <taxon>Sordariomycetes</taxon>
        <taxon>Hypocreomycetidae</taxon>
        <taxon>Hypocreales</taxon>
        <taxon>Ophiocordycipitaceae</taxon>
        <taxon>Tolypocladium</taxon>
    </lineage>
</organism>
<name>A0A2K3QB10_9HYPO</name>
<evidence type="ECO:0000313" key="3">
    <source>
        <dbReference type="EMBL" id="PNY24683.1"/>
    </source>
</evidence>
<dbReference type="InterPro" id="IPR038765">
    <property type="entry name" value="Papain-like_cys_pep_sf"/>
</dbReference>
<evidence type="ECO:0000313" key="4">
    <source>
        <dbReference type="Proteomes" id="UP000236621"/>
    </source>
</evidence>
<feature type="region of interest" description="Disordered" evidence="1">
    <location>
        <begin position="2552"/>
        <end position="2586"/>
    </location>
</feature>
<dbReference type="Gene3D" id="3.90.70.10">
    <property type="entry name" value="Cysteine proteinases"/>
    <property type="match status" value="1"/>
</dbReference>
<evidence type="ECO:0000259" key="2">
    <source>
        <dbReference type="PROSITE" id="PS50235"/>
    </source>
</evidence>
<feature type="compositionally biased region" description="Low complexity" evidence="1">
    <location>
        <begin position="165"/>
        <end position="180"/>
    </location>
</feature>
<protein>
    <submittedName>
        <fullName evidence="3">Ubiquitin carboxyl-terminal hydrolase 34</fullName>
    </submittedName>
</protein>
<dbReference type="CDD" id="cd02659">
    <property type="entry name" value="peptidase_C19C"/>
    <property type="match status" value="1"/>
</dbReference>
<dbReference type="FunFam" id="3.90.70.10:FF:000136">
    <property type="entry name" value="Ubiquitin C-terminal hydrolase, putative"/>
    <property type="match status" value="1"/>
</dbReference>
<gene>
    <name evidence="3" type="ORF">TCAP_05373</name>
</gene>
<dbReference type="InterPro" id="IPR016024">
    <property type="entry name" value="ARM-type_fold"/>
</dbReference>
<dbReference type="STRING" id="45235.A0A2K3QB10"/>
<dbReference type="GO" id="GO:0016579">
    <property type="term" value="P:protein deubiquitination"/>
    <property type="evidence" value="ECO:0007669"/>
    <property type="project" value="InterPro"/>
</dbReference>
<dbReference type="PROSITE" id="PS00973">
    <property type="entry name" value="USP_2"/>
    <property type="match status" value="1"/>
</dbReference>
<dbReference type="EMBL" id="NRSZ01000854">
    <property type="protein sequence ID" value="PNY24683.1"/>
    <property type="molecule type" value="Genomic_DNA"/>
</dbReference>
<dbReference type="SUPFAM" id="SSF54001">
    <property type="entry name" value="Cysteine proteinases"/>
    <property type="match status" value="1"/>
</dbReference>
<dbReference type="GO" id="GO:0004843">
    <property type="term" value="F:cysteine-type deubiquitinase activity"/>
    <property type="evidence" value="ECO:0007669"/>
    <property type="project" value="InterPro"/>
</dbReference>
<dbReference type="InterPro" id="IPR028889">
    <property type="entry name" value="USP"/>
</dbReference>
<feature type="domain" description="USP" evidence="2">
    <location>
        <begin position="1612"/>
        <end position="1940"/>
    </location>
</feature>
<feature type="compositionally biased region" description="Polar residues" evidence="1">
    <location>
        <begin position="1"/>
        <end position="10"/>
    </location>
</feature>
<evidence type="ECO:0000256" key="1">
    <source>
        <dbReference type="SAM" id="MobiDB-lite"/>
    </source>
</evidence>
<dbReference type="OrthoDB" id="420187at2759"/>
<sequence>MDPASTSLTPPEQLEEAASSDHPPTRPNPFDDAEISSRKRRRTSVPGSPAASLDTVNLVHDASGSTTLDAHRPMPVGAMNLGGSPDTPRTPEPGPSREGTPAEPPSSRVTINLRKRRDSASPSAAHVSPVLRSGAGRLAREMSRLDESVDAPGSVTERAARQTNSGSPKSSSLSLSTSPPVELVNLTEDDDGECDDDMAFSATGPEADIVSDHLLLMDPTLQFPYTEPEESLCDTLQRLIQYLSTCSPVDGTIIAQVVEWLDEYIKFAKRTDPSTVLESRRTHRSFWATFPDIMIVVASRKPELMKQPVLGNVVLAIYSSFATLTARFVILDYLAIRDIHQSASSPADRRVPDLLAPMYLQQVHGAIAPYGFAPNTSDDGATVVGWTQQELETYLVGRFQASPGGSIDCLSQFASALTGLVPHFPRLADGLAPVSQILADCMRDSVRIVRIGQDGTMQAKRRLEVGYKIWDTMSASLTATVDKHVTSINSDCAASEIQALTEVLKLSLQSDHTQAVAVLKEHRSKYPALAPKYTCEAIAWQWKVDILEKLIRSSQMQLRVMAVTTMCTHLVAIWKRLSDGGEEYSADFLNHLAGYLLQTGLVDYILGANCHPEIIVESANIVGFLVVTRTYRAEHTDQVWQGITSSQDPRVADALTRMMAHITNLFDYSGLLSLCNKFHLLPIERFSPSIRLLLDNVLSEMMARSQTDQSTLSFHPYGLCLRLLRESSVCASGSPIADPDMQQVAMQKFRDLLGHGPDADGRRELYLSCIDDISAKSATTLGSLWCLSMAIRHATVGQMQVLTEQHNLAKLIVEELDHAGDSGRAAGVFPVLYGTTNQPRRDFVSNLMQFQPEAIDNDLGTRLWDILVGPLSPCPEDRRAGWHIILSVARKATAENPFLQTCFSRYLPKLPSAYFSEGMLEFIKERVDSLVNESDGDFVFDDEVVVAKSGIEQLWRIILEAELPNLVGQAISTLAVDVYLESGTIMTYPLHRTRQVHLALVARCLRQMKDAAGKLKRSNDGTTSGDEEPMVIVATDEEVHEQERIFTRSLQLLRFFLERYQSKPNFAVPDLRSFMARIPQQVEGDSAQLKYQSFDGDEQTDIVPLTIVYYRGRQLLPAEQDVCKPLEDVGIHDGFMLVKREENYSASPVRIKPGSLPLEIEIYDFVVKLPADGYVLSLFDTAATSYKDVFLAGQPFKSLYAIHALADYIESVWRAALAGDATPSSERARVQTSYEEALQRSLHLVVQALSDPDVLQGAIARLQMRVASSLMQMFVKLVQGVYGSKPSPRDSRVDAPAPARLVEILSNALDYPDDWGLPLIASTFSAILRVGQLDAQFWMQITEDDAFRGLIRKLLLFDSRKTVRVAVVDLVEELTKAEGKDSQAQDAEPSGTESAAPNDLALYLWPIASDLLPEAVTLSDQCEELFRVLRKLLLVSKRLPGQVQFDKVAGQTSKLLLDHTSTEDVNQLEPYDPVARGLATVLHLCLQSDPAAPASAAIPEDAARKLLWRHLFPRKVSDGADSVPRIILNSETRAKLYEVIFRLVRQDRRQFEQILHLLNGLVPFYSDDNGMQKLNQRVSSLAHDGQQDDPYLYDLPYQFDRSKAIRSPCGYAGLRNLSNTCYLNSLLTQLYMNTEFRRFILGVRNRDPINSQQLLFYTQKVFGFMQESYRRFVDPTSLVNSIKTYEDTVIDIHSQMDVDEFYNLLFDRWEGQLLREEDKQRLRSFYGGQLVQQVKSKECEHISERLEPFSAIQCDIKGKGSLEESLQAYVDGEIMEGDNKYKCSTCDRHVDAVKRACLKDIPDNVMFHLKRFDFHLRTLQRSKINDHFSFPPTIDLRPYQIEHLSDLSTDAAEDMFELVGVLVHSGTAESGHYYSYIRERPASAGRGNWIEFNDDVVTPWDPSLMANSTFGGPDHRPLYETNGVTFDKTYSAYMLFYQRASSLEAEQQAMLAQQLSAPLRVGMPRRLKEHIVGENTVILRRHCLFDPGHAIFVQNCFTEARCLEEGEVDKPEAGTKAEDPADLQCSRHNLEDLAMVMMASHLDQIVGRTKNTPFFETCSNMVSAAITRCPKCALAFYDYFNTRHSAYRALLQRSPEPHVRAFAGEALVQAAERIAAKLPHLYTGRRSGVADVESVSDRGGMDDEPDVEDDVSGHSVMEGVVMLLNHLWQFFQLHLRSWDEYFGTILAFAKLGDREAGILLSQDYLVKVLRIVTADTATELAPNYARMLSNILRRVNTRPPSYSAILALVDYLLAQVEPTLGQGGIADHPSERLGQEAPFPWTVDEVEAVHHHPDGHISSFFVEKLVFIDQAWSATDDIIGRLMTTGEAMELRILNAIRRNIQGEVSTQPMDSFIRAACRYIECTSSADRGNTLIGHVIAQARSLQNTEGAAFVAFIKVALQSKRPSEELARFRHDSSVRAIPAWAPYLLVYPDAGTRHETEQLMQHEVFRHSSMREPAADDAGAEKTDFFDQVVRELGLKCLIYLREVHVKRRVKIERDAAWSILRVVGRCAPCYQTTQELYGDEDVEFAAIQSEIMEPLRRLMVDEMEDDASDWEGSCASSDQMETNTGAPMQTMGDGPTHTEYE</sequence>
<dbReference type="InterPro" id="IPR001394">
    <property type="entry name" value="Peptidase_C19_UCH"/>
</dbReference>
<dbReference type="PANTHER" id="PTHR24006:SF827">
    <property type="entry name" value="UBIQUITIN CARBOXYL-TERMINAL HYDROLASE 34"/>
    <property type="match status" value="1"/>
</dbReference>
<dbReference type="GO" id="GO:0005634">
    <property type="term" value="C:nucleus"/>
    <property type="evidence" value="ECO:0007669"/>
    <property type="project" value="TreeGrafter"/>
</dbReference>
<dbReference type="Pfam" id="PF00443">
    <property type="entry name" value="UCH"/>
    <property type="match status" value="1"/>
</dbReference>
<feature type="compositionally biased region" description="Basic and acidic residues" evidence="1">
    <location>
        <begin position="138"/>
        <end position="147"/>
    </location>
</feature>
<dbReference type="InterPro" id="IPR050164">
    <property type="entry name" value="Peptidase_C19"/>
</dbReference>
<proteinExistence type="predicted"/>
<dbReference type="Proteomes" id="UP000236621">
    <property type="component" value="Unassembled WGS sequence"/>
</dbReference>
<keyword evidence="3" id="KW-0378">Hydrolase</keyword>
<dbReference type="GO" id="GO:0005829">
    <property type="term" value="C:cytosol"/>
    <property type="evidence" value="ECO:0007669"/>
    <property type="project" value="TreeGrafter"/>
</dbReference>
<keyword evidence="4" id="KW-1185">Reference proteome</keyword>
<accession>A0A2K3QB10</accession>
<reference evidence="3 4" key="1">
    <citation type="submission" date="2017-08" db="EMBL/GenBank/DDBJ databases">
        <title>Harnessing the power of phylogenomics to disentangle the directionality and signatures of interkingdom host jumping in the parasitic fungal genus Tolypocladium.</title>
        <authorList>
            <person name="Quandt C.A."/>
            <person name="Patterson W."/>
            <person name="Spatafora J.W."/>
        </authorList>
    </citation>
    <scope>NUCLEOTIDE SEQUENCE [LARGE SCALE GENOMIC DNA]</scope>
    <source>
        <strain evidence="3 4">CBS 113982</strain>
    </source>
</reference>
<feature type="region of interest" description="Disordered" evidence="1">
    <location>
        <begin position="1"/>
        <end position="191"/>
    </location>
</feature>
<dbReference type="PANTHER" id="PTHR24006">
    <property type="entry name" value="UBIQUITIN CARBOXYL-TERMINAL HYDROLASE"/>
    <property type="match status" value="1"/>
</dbReference>
<feature type="compositionally biased region" description="Low complexity" evidence="1">
    <location>
        <begin position="120"/>
        <end position="130"/>
    </location>
</feature>
<feature type="compositionally biased region" description="Polar residues" evidence="1">
    <location>
        <begin position="2559"/>
        <end position="2572"/>
    </location>
</feature>
<comment type="caution">
    <text evidence="3">The sequence shown here is derived from an EMBL/GenBank/DDBJ whole genome shotgun (WGS) entry which is preliminary data.</text>
</comment>
<dbReference type="Pfam" id="PF12030">
    <property type="entry name" value="DUF3517"/>
    <property type="match status" value="1"/>
</dbReference>